<feature type="region of interest" description="Disordered" evidence="1">
    <location>
        <begin position="1"/>
        <end position="33"/>
    </location>
</feature>
<evidence type="ECO:0000313" key="3">
    <source>
        <dbReference type="Proteomes" id="UP001296104"/>
    </source>
</evidence>
<evidence type="ECO:0000313" key="2">
    <source>
        <dbReference type="EMBL" id="CAK3988935.1"/>
    </source>
</evidence>
<proteinExistence type="predicted"/>
<dbReference type="EMBL" id="CAVMBE010000020">
    <property type="protein sequence ID" value="CAK3988935.1"/>
    <property type="molecule type" value="Genomic_DNA"/>
</dbReference>
<accession>A0AAI8YXQ4</accession>
<dbReference type="PANTHER" id="PTHR36847">
    <property type="entry name" value="AMIDOLIGASE ENZYME"/>
    <property type="match status" value="1"/>
</dbReference>
<feature type="region of interest" description="Disordered" evidence="1">
    <location>
        <begin position="528"/>
        <end position="548"/>
    </location>
</feature>
<gene>
    <name evidence="2" type="ORF">LECACI_7A003916</name>
</gene>
<name>A0AAI8YXQ4_9PEZI</name>
<reference evidence="2" key="1">
    <citation type="submission" date="2023-11" db="EMBL/GenBank/DDBJ databases">
        <authorList>
            <person name="Alioto T."/>
            <person name="Alioto T."/>
            <person name="Gomez Garrido J."/>
        </authorList>
    </citation>
    <scope>NUCLEOTIDE SEQUENCE</scope>
</reference>
<keyword evidence="3" id="KW-1185">Reference proteome</keyword>
<comment type="caution">
    <text evidence="2">The sequence shown here is derived from an EMBL/GenBank/DDBJ whole genome shotgun (WGS) entry which is preliminary data.</text>
</comment>
<dbReference type="PANTHER" id="PTHR36847:SF1">
    <property type="entry name" value="AMIDOLIGASE ENZYME"/>
    <property type="match status" value="1"/>
</dbReference>
<sequence>MTGVSRSSRSAPLGTEPTHNEQATTTKEIDPTSIPIKLTSGVELEFRHLQDTGQEWPEDFAVDHPDHGRKRIYASLSRPMTAECATCGRDTQLQLQINPVVHEGSQGSFHPSYAKWTVDVDGDIQIKASELATLGEDFQTILMDRIEVQSRVLDTSRVRKPKGTKVIADHECRVCADAEIRAVCDRLQEDFNSARGHIDERVVVHSSCGLHIHIGNGDKGFPLQTIKNLVSFCLSQTTYAEVRREGGGYRDINLGGDTYNIPWSAHFLQSAFAHIHGLDAAAKSVEDPHLPNRYPDRIFHTQPELVDLSKAFDVPSWLTLVDNASNIKDLRDLQGEYARKSTINLGNLFGFLPHGLEEKDRSTWKQTIEFRQAAGTLQADEVSAWHAVCVQLVKFAHQTPASEIRQICLRNWNHTTCDALDFLKLIGLSKSSHPYQHYKWKLGEHYAPHMREKERQAAFAFGANGVFVPIMSEFIRGRCDRMDISEVGKRIRVKFLAGGYGQFEEGYLKELKIKGERREGLMIGFRAREPEEELSEDGAGPGKGVGEEVVAERSLSWSEGDEEIFNSR</sequence>
<dbReference type="AlphaFoldDB" id="A0AAI8YXQ4"/>
<evidence type="ECO:0008006" key="4">
    <source>
        <dbReference type="Google" id="ProtNLM"/>
    </source>
</evidence>
<evidence type="ECO:0000256" key="1">
    <source>
        <dbReference type="SAM" id="MobiDB-lite"/>
    </source>
</evidence>
<dbReference type="Proteomes" id="UP001296104">
    <property type="component" value="Unassembled WGS sequence"/>
</dbReference>
<organism evidence="2 3">
    <name type="scientific">Lecanosticta acicola</name>
    <dbReference type="NCBI Taxonomy" id="111012"/>
    <lineage>
        <taxon>Eukaryota</taxon>
        <taxon>Fungi</taxon>
        <taxon>Dikarya</taxon>
        <taxon>Ascomycota</taxon>
        <taxon>Pezizomycotina</taxon>
        <taxon>Dothideomycetes</taxon>
        <taxon>Dothideomycetidae</taxon>
        <taxon>Mycosphaerellales</taxon>
        <taxon>Mycosphaerellaceae</taxon>
        <taxon>Lecanosticta</taxon>
    </lineage>
</organism>
<feature type="compositionally biased region" description="Polar residues" evidence="1">
    <location>
        <begin position="1"/>
        <end position="10"/>
    </location>
</feature>
<protein>
    <recommendedName>
        <fullName evidence="4">Amidoligase enzyme-domain-containing protein</fullName>
    </recommendedName>
</protein>